<dbReference type="InterPro" id="IPR056436">
    <property type="entry name" value="Znf-C2H2_ZIC1-5/GLI1-3-like"/>
</dbReference>
<dbReference type="VEuPathDB" id="FungiDB:PSHT_14776"/>
<keyword evidence="2" id="KW-0479">Metal-binding</keyword>
<keyword evidence="5" id="KW-0862">Zinc</keyword>
<feature type="compositionally biased region" description="Basic residues" evidence="8">
    <location>
        <begin position="21"/>
        <end position="36"/>
    </location>
</feature>
<feature type="domain" description="C2H2-type" evidence="9">
    <location>
        <begin position="149"/>
        <end position="178"/>
    </location>
</feature>
<reference evidence="11" key="3">
    <citation type="journal article" date="2018" name="Mol. Plant Microbe Interact.">
        <title>Genome sequence resources for the wheat stripe rust pathogen (Puccinia striiformis f. sp. tritici) and the barley stripe rust pathogen (Puccinia striiformis f. sp. hordei).</title>
        <authorList>
            <person name="Xia C."/>
            <person name="Wang M."/>
            <person name="Yin C."/>
            <person name="Cornejo O.E."/>
            <person name="Hulbert S.H."/>
            <person name="Chen X."/>
        </authorList>
    </citation>
    <scope>NUCLEOTIDE SEQUENCE [LARGE SCALE GENOMIC DNA]</scope>
    <source>
        <strain evidence="11">93TX-2</strain>
    </source>
</reference>
<keyword evidence="3" id="KW-0677">Repeat</keyword>
<name>A0A2S4UIL1_9BASI</name>
<dbReference type="FunFam" id="3.30.160.60:FF:000446">
    <property type="entry name" value="Zinc finger protein"/>
    <property type="match status" value="1"/>
</dbReference>
<evidence type="ECO:0000256" key="6">
    <source>
        <dbReference type="ARBA" id="ARBA00023242"/>
    </source>
</evidence>
<keyword evidence="6" id="KW-0539">Nucleus</keyword>
<dbReference type="Proteomes" id="UP000238274">
    <property type="component" value="Unassembled WGS sequence"/>
</dbReference>
<reference evidence="11" key="2">
    <citation type="journal article" date="2018" name="BMC Genomics">
        <title>Genomic insights into host adaptation between the wheat stripe rust pathogen (Puccinia striiformis f. sp. tritici) and the barley stripe rust pathogen (Puccinia striiformis f. sp. hordei).</title>
        <authorList>
            <person name="Xia C."/>
            <person name="Wang M."/>
            <person name="Yin C."/>
            <person name="Cornejo O.E."/>
            <person name="Hulbert S.H."/>
            <person name="Chen X."/>
        </authorList>
    </citation>
    <scope>NUCLEOTIDE SEQUENCE [LARGE SCALE GENOMIC DNA]</scope>
    <source>
        <strain evidence="11">93TX-2</strain>
    </source>
</reference>
<protein>
    <recommendedName>
        <fullName evidence="9">C2H2-type domain-containing protein</fullName>
    </recommendedName>
</protein>
<dbReference type="GO" id="GO:0008270">
    <property type="term" value="F:zinc ion binding"/>
    <property type="evidence" value="ECO:0007669"/>
    <property type="project" value="UniProtKB-KW"/>
</dbReference>
<dbReference type="EMBL" id="PKSM01000345">
    <property type="protein sequence ID" value="POV97099.1"/>
    <property type="molecule type" value="Genomic_DNA"/>
</dbReference>
<sequence length="370" mass="42395">MEQQQPTTAATQQRNATTTSNRKRTHQNQHRQQHTHHQQLVLNQFNHHHVHPQAQSTSNTQFQLSNLPNEEDFPMIRCGWNNCHQGFWILEDLIQHLVGENGHVPPDPTAPRGQKSPCEWSGCPKQGKPQGSRMALLVHLRSHTGEKPFSCHKPECDKTFSRTDALAKHKRTKADNESEGEDEGLTMEDSNKSNNIDSQEGQLITPSTGTGEKELIEIINENGKLFKEDVDADLRTEDERKSLQELSTKYPSTEFEFLEYILLKVKLKFALGEREILRSEFGMIQKKEETLKKQKDMYLDEIMKQEIGPESSDLWRSTIDNLGAPPGANDSSTSNTNPLPPPTQQQQQHPPFSFPHQEELYRLRQLNPYP</sequence>
<evidence type="ECO:0000256" key="8">
    <source>
        <dbReference type="SAM" id="MobiDB-lite"/>
    </source>
</evidence>
<dbReference type="Pfam" id="PF23561">
    <property type="entry name" value="zf-C2H2_15"/>
    <property type="match status" value="1"/>
</dbReference>
<keyword evidence="4 7" id="KW-0863">Zinc-finger</keyword>
<evidence type="ECO:0000256" key="5">
    <source>
        <dbReference type="ARBA" id="ARBA00022833"/>
    </source>
</evidence>
<dbReference type="Gene3D" id="3.30.160.60">
    <property type="entry name" value="Classic Zinc Finger"/>
    <property type="match status" value="2"/>
</dbReference>
<dbReference type="InterPro" id="IPR043359">
    <property type="entry name" value="GLI-like"/>
</dbReference>
<organism evidence="10 11">
    <name type="scientific">Puccinia striiformis</name>
    <dbReference type="NCBI Taxonomy" id="27350"/>
    <lineage>
        <taxon>Eukaryota</taxon>
        <taxon>Fungi</taxon>
        <taxon>Dikarya</taxon>
        <taxon>Basidiomycota</taxon>
        <taxon>Pucciniomycotina</taxon>
        <taxon>Pucciniomycetes</taxon>
        <taxon>Pucciniales</taxon>
        <taxon>Pucciniaceae</taxon>
        <taxon>Puccinia</taxon>
    </lineage>
</organism>
<feature type="compositionally biased region" description="Acidic residues" evidence="8">
    <location>
        <begin position="177"/>
        <end position="186"/>
    </location>
</feature>
<accession>A0A2S4UIL1</accession>
<comment type="subcellular location">
    <subcellularLocation>
        <location evidence="1">Nucleus</location>
    </subcellularLocation>
</comment>
<feature type="compositionally biased region" description="Low complexity" evidence="8">
    <location>
        <begin position="1"/>
        <end position="19"/>
    </location>
</feature>
<dbReference type="PANTHER" id="PTHR45718">
    <property type="entry name" value="TRANSCRIPTIONAL ACTIVATOR CUBITUS INTERRUPTUS"/>
    <property type="match status" value="1"/>
</dbReference>
<evidence type="ECO:0000256" key="3">
    <source>
        <dbReference type="ARBA" id="ARBA00022737"/>
    </source>
</evidence>
<dbReference type="OrthoDB" id="3437960at2759"/>
<dbReference type="FunFam" id="3.30.160.60:FF:000031">
    <property type="entry name" value="GLI family zinc finger 3"/>
    <property type="match status" value="1"/>
</dbReference>
<dbReference type="AlphaFoldDB" id="A0A2S4UIL1"/>
<dbReference type="GO" id="GO:0000981">
    <property type="term" value="F:DNA-binding transcription factor activity, RNA polymerase II-specific"/>
    <property type="evidence" value="ECO:0007669"/>
    <property type="project" value="TreeGrafter"/>
</dbReference>
<gene>
    <name evidence="10" type="ORF">PSHT_14776</name>
</gene>
<feature type="compositionally biased region" description="Low complexity" evidence="8">
    <location>
        <begin position="344"/>
        <end position="355"/>
    </location>
</feature>
<keyword evidence="11" id="KW-1185">Reference proteome</keyword>
<dbReference type="InterPro" id="IPR036236">
    <property type="entry name" value="Znf_C2H2_sf"/>
</dbReference>
<evidence type="ECO:0000256" key="7">
    <source>
        <dbReference type="PROSITE-ProRule" id="PRU00042"/>
    </source>
</evidence>
<reference evidence="10 11" key="1">
    <citation type="submission" date="2017-12" db="EMBL/GenBank/DDBJ databases">
        <title>Gene loss provides genomic basis for host adaptation in cereal stripe rust fungi.</title>
        <authorList>
            <person name="Xia C."/>
        </authorList>
    </citation>
    <scope>NUCLEOTIDE SEQUENCE [LARGE SCALE GENOMIC DNA]</scope>
    <source>
        <strain evidence="10 11">93TX-2</strain>
    </source>
</reference>
<comment type="caution">
    <text evidence="10">The sequence shown here is derived from an EMBL/GenBank/DDBJ whole genome shotgun (WGS) entry which is preliminary data.</text>
</comment>
<evidence type="ECO:0000313" key="11">
    <source>
        <dbReference type="Proteomes" id="UP000238274"/>
    </source>
</evidence>
<feature type="region of interest" description="Disordered" evidence="8">
    <location>
        <begin position="165"/>
        <end position="208"/>
    </location>
</feature>
<dbReference type="PROSITE" id="PS50157">
    <property type="entry name" value="ZINC_FINGER_C2H2_2"/>
    <property type="match status" value="2"/>
</dbReference>
<evidence type="ECO:0000256" key="1">
    <source>
        <dbReference type="ARBA" id="ARBA00004123"/>
    </source>
</evidence>
<dbReference type="VEuPathDB" id="FungiDB:PSTT_07383"/>
<dbReference type="SUPFAM" id="SSF57667">
    <property type="entry name" value="beta-beta-alpha zinc fingers"/>
    <property type="match status" value="1"/>
</dbReference>
<evidence type="ECO:0000313" key="10">
    <source>
        <dbReference type="EMBL" id="POV97099.1"/>
    </source>
</evidence>
<feature type="domain" description="C2H2-type" evidence="9">
    <location>
        <begin position="121"/>
        <end position="148"/>
    </location>
</feature>
<proteinExistence type="predicted"/>
<feature type="region of interest" description="Disordered" evidence="8">
    <location>
        <begin position="101"/>
        <end position="131"/>
    </location>
</feature>
<evidence type="ECO:0000256" key="4">
    <source>
        <dbReference type="ARBA" id="ARBA00022771"/>
    </source>
</evidence>
<dbReference type="InterPro" id="IPR013087">
    <property type="entry name" value="Znf_C2H2_type"/>
</dbReference>
<dbReference type="PANTHER" id="PTHR45718:SF4">
    <property type="entry name" value="TRANSCRIPTIONAL ACTIVATOR CUBITUS INTERRUPTUS"/>
    <property type="match status" value="1"/>
</dbReference>
<feature type="region of interest" description="Disordered" evidence="8">
    <location>
        <begin position="313"/>
        <end position="355"/>
    </location>
</feature>
<dbReference type="GO" id="GO:0000978">
    <property type="term" value="F:RNA polymerase II cis-regulatory region sequence-specific DNA binding"/>
    <property type="evidence" value="ECO:0007669"/>
    <property type="project" value="TreeGrafter"/>
</dbReference>
<feature type="region of interest" description="Disordered" evidence="8">
    <location>
        <begin position="1"/>
        <end position="36"/>
    </location>
</feature>
<evidence type="ECO:0000259" key="9">
    <source>
        <dbReference type="PROSITE" id="PS50157"/>
    </source>
</evidence>
<dbReference type="GO" id="GO:0005634">
    <property type="term" value="C:nucleus"/>
    <property type="evidence" value="ECO:0007669"/>
    <property type="project" value="UniProtKB-SubCell"/>
</dbReference>
<feature type="compositionally biased region" description="Polar residues" evidence="8">
    <location>
        <begin position="192"/>
        <end position="208"/>
    </location>
</feature>
<evidence type="ECO:0000256" key="2">
    <source>
        <dbReference type="ARBA" id="ARBA00022723"/>
    </source>
</evidence>